<feature type="transmembrane region" description="Helical" evidence="1">
    <location>
        <begin position="42"/>
        <end position="61"/>
    </location>
</feature>
<evidence type="ECO:0000313" key="3">
    <source>
        <dbReference type="Proteomes" id="UP000541470"/>
    </source>
</evidence>
<dbReference type="Pfam" id="PF06961">
    <property type="entry name" value="DUF1294"/>
    <property type="match status" value="1"/>
</dbReference>
<keyword evidence="1" id="KW-1133">Transmembrane helix</keyword>
<reference evidence="2 3" key="1">
    <citation type="submission" date="2020-04" db="EMBL/GenBank/DDBJ databases">
        <title>Rhizobium sp. S-51 isolated from soil.</title>
        <authorList>
            <person name="Dahal R.H."/>
        </authorList>
    </citation>
    <scope>NUCLEOTIDE SEQUENCE [LARGE SCALE GENOMIC DNA]</scope>
    <source>
        <strain evidence="2 3">S-51</strain>
    </source>
</reference>
<dbReference type="Proteomes" id="UP000541470">
    <property type="component" value="Unassembled WGS sequence"/>
</dbReference>
<evidence type="ECO:0000256" key="1">
    <source>
        <dbReference type="SAM" id="Phobius"/>
    </source>
</evidence>
<evidence type="ECO:0000313" key="2">
    <source>
        <dbReference type="EMBL" id="NML73980.1"/>
    </source>
</evidence>
<gene>
    <name evidence="2" type="ORF">HHL25_07580</name>
</gene>
<feature type="transmembrane region" description="Helical" evidence="1">
    <location>
        <begin position="7"/>
        <end position="26"/>
    </location>
</feature>
<accession>A0A7Y0FVL9</accession>
<feature type="transmembrane region" description="Helical" evidence="1">
    <location>
        <begin position="73"/>
        <end position="92"/>
    </location>
</feature>
<organism evidence="2 3">
    <name type="scientific">Rhizobium terricola</name>
    <dbReference type="NCBI Taxonomy" id="2728849"/>
    <lineage>
        <taxon>Bacteria</taxon>
        <taxon>Pseudomonadati</taxon>
        <taxon>Pseudomonadota</taxon>
        <taxon>Alphaproteobacteria</taxon>
        <taxon>Hyphomicrobiales</taxon>
        <taxon>Rhizobiaceae</taxon>
        <taxon>Rhizobium/Agrobacterium group</taxon>
        <taxon>Rhizobium</taxon>
    </lineage>
</organism>
<dbReference type="EMBL" id="JABBGK010000001">
    <property type="protein sequence ID" value="NML73980.1"/>
    <property type="molecule type" value="Genomic_DNA"/>
</dbReference>
<name>A0A7Y0FVL9_9HYPH</name>
<dbReference type="AlphaFoldDB" id="A0A7Y0FVL9"/>
<keyword evidence="1" id="KW-0472">Membrane</keyword>
<sequence length="110" mass="12018">MPSETSLTLLAILALYNVVVFCVYAWDKLAAQNGDWRIREDTLLGLAFFGGGAGAFLCQRLMRHKTRKPPFRVALPVLFILQTVIIGVAVLAPGPALAAIRSTLTIFRGF</sequence>
<proteinExistence type="predicted"/>
<protein>
    <submittedName>
        <fullName evidence="2">DUF1294 domain-containing protein</fullName>
    </submittedName>
</protein>
<keyword evidence="3" id="KW-1185">Reference proteome</keyword>
<comment type="caution">
    <text evidence="2">The sequence shown here is derived from an EMBL/GenBank/DDBJ whole genome shotgun (WGS) entry which is preliminary data.</text>
</comment>
<keyword evidence="1" id="KW-0812">Transmembrane</keyword>
<dbReference type="InterPro" id="IPR010718">
    <property type="entry name" value="DUF1294"/>
</dbReference>